<reference evidence="2" key="1">
    <citation type="journal article" date="2017" name="Nat. Ecol. Evol.">
        <title>Genome expansion and lineage-specific genetic innovations in the forest pathogenic fungi Armillaria.</title>
        <authorList>
            <person name="Sipos G."/>
            <person name="Prasanna A.N."/>
            <person name="Walter M.C."/>
            <person name="O'Connor E."/>
            <person name="Balint B."/>
            <person name="Krizsan K."/>
            <person name="Kiss B."/>
            <person name="Hess J."/>
            <person name="Varga T."/>
            <person name="Slot J."/>
            <person name="Riley R."/>
            <person name="Boka B."/>
            <person name="Rigling D."/>
            <person name="Barry K."/>
            <person name="Lee J."/>
            <person name="Mihaltcheva S."/>
            <person name="LaButti K."/>
            <person name="Lipzen A."/>
            <person name="Waldron R."/>
            <person name="Moloney N.M."/>
            <person name="Sperisen C."/>
            <person name="Kredics L."/>
            <person name="Vagvoelgyi C."/>
            <person name="Patrignani A."/>
            <person name="Fitzpatrick D."/>
            <person name="Nagy I."/>
            <person name="Doyle S."/>
            <person name="Anderson J.B."/>
            <person name="Grigoriev I.V."/>
            <person name="Gueldener U."/>
            <person name="Muensterkoetter M."/>
            <person name="Nagy L.G."/>
        </authorList>
    </citation>
    <scope>NUCLEOTIDE SEQUENCE [LARGE SCALE GENOMIC DNA]</scope>
    <source>
        <strain evidence="2">28-4</strain>
    </source>
</reference>
<dbReference type="STRING" id="1076256.A0A2H3C2A3"/>
<sequence length="109" mass="11995">MNYIVKGPDEGYTNFLADSTDSDASLVQEHRLWILRKLLRHENLALMSACSLKSTHSGIPSIDAGIFFNVYLGDESNAAYVPPVGDVYSGLNDLKMQMYIDGPGQVLRG</sequence>
<keyword evidence="2" id="KW-1185">Reference proteome</keyword>
<evidence type="ECO:0000313" key="2">
    <source>
        <dbReference type="Proteomes" id="UP000218334"/>
    </source>
</evidence>
<name>A0A2H3C2A3_9AGAR</name>
<organism evidence="1 2">
    <name type="scientific">Armillaria solidipes</name>
    <dbReference type="NCBI Taxonomy" id="1076256"/>
    <lineage>
        <taxon>Eukaryota</taxon>
        <taxon>Fungi</taxon>
        <taxon>Dikarya</taxon>
        <taxon>Basidiomycota</taxon>
        <taxon>Agaricomycotina</taxon>
        <taxon>Agaricomycetes</taxon>
        <taxon>Agaricomycetidae</taxon>
        <taxon>Agaricales</taxon>
        <taxon>Marasmiineae</taxon>
        <taxon>Physalacriaceae</taxon>
        <taxon>Armillaria</taxon>
    </lineage>
</organism>
<protein>
    <submittedName>
        <fullName evidence="1">Uncharacterized protein</fullName>
    </submittedName>
</protein>
<gene>
    <name evidence="1" type="ORF">ARMSODRAFT_973049</name>
</gene>
<proteinExistence type="predicted"/>
<dbReference type="EMBL" id="KZ293422">
    <property type="protein sequence ID" value="PBK72448.1"/>
    <property type="molecule type" value="Genomic_DNA"/>
</dbReference>
<dbReference type="AlphaFoldDB" id="A0A2H3C2A3"/>
<evidence type="ECO:0000313" key="1">
    <source>
        <dbReference type="EMBL" id="PBK72448.1"/>
    </source>
</evidence>
<dbReference type="Proteomes" id="UP000218334">
    <property type="component" value="Unassembled WGS sequence"/>
</dbReference>
<accession>A0A2H3C2A3</accession>